<gene>
    <name evidence="3" type="primary">ORF6a</name>
</gene>
<proteinExistence type="predicted"/>
<reference evidence="3" key="1">
    <citation type="submission" date="2019-09" db="EMBL/GenBank/DDBJ databases">
        <authorList>
            <person name="Katsiani A.T."/>
            <person name="Lamour K."/>
            <person name="Tzanetakis I.E."/>
        </authorList>
    </citation>
    <scope>NUCLEOTIDE SEQUENCE</scope>
    <source>
        <strain evidence="3">RRV_41</strain>
    </source>
</reference>
<feature type="compositionally biased region" description="Basic and acidic residues" evidence="1">
    <location>
        <begin position="66"/>
        <end position="77"/>
    </location>
</feature>
<name>A0A6M4NJ32_9VIRU</name>
<accession>A0A6M4NJ32</accession>
<keyword evidence="2" id="KW-0812">Transmembrane</keyword>
<keyword evidence="2" id="KW-0472">Membrane</keyword>
<reference evidence="3" key="2">
    <citation type="journal article" date="2020" name="J. Gen. Virol.">
        <title>The population structure of Rose rosette virus in the USA.</title>
        <authorList>
            <person name="Katsiani A."/>
            <person name="Stainton D."/>
            <person name="Lamour K."/>
            <person name="Tzanetakis I.E."/>
        </authorList>
    </citation>
    <scope>NUCLEOTIDE SEQUENCE</scope>
    <source>
        <strain evidence="3">RRV_41</strain>
    </source>
</reference>
<feature type="transmembrane region" description="Helical" evidence="2">
    <location>
        <begin position="6"/>
        <end position="26"/>
    </location>
</feature>
<dbReference type="EMBL" id="MN531606">
    <property type="protein sequence ID" value="QJR96709.1"/>
    <property type="molecule type" value="Genomic_RNA"/>
</dbReference>
<evidence type="ECO:0000256" key="1">
    <source>
        <dbReference type="SAM" id="MobiDB-lite"/>
    </source>
</evidence>
<evidence type="ECO:0000313" key="3">
    <source>
        <dbReference type="EMBL" id="QJR96709.1"/>
    </source>
</evidence>
<keyword evidence="2" id="KW-1133">Transmembrane helix</keyword>
<sequence length="95" mass="11218">MLVLHQSWLLMINMILSLKKLCIIIIKTKTLIRCNKYWYCSISLSLNYNSLQALVSFIMFYIKKEKNDKKSTKESINSKKSKQKSDGYYNIVTNK</sequence>
<organism evidence="3">
    <name type="scientific">Emaravirus rosae</name>
    <dbReference type="NCBI Taxonomy" id="1980433"/>
    <lineage>
        <taxon>Viruses</taxon>
        <taxon>Riboviria</taxon>
        <taxon>Orthornavirae</taxon>
        <taxon>Negarnaviricota</taxon>
        <taxon>Polyploviricotina</taxon>
        <taxon>Bunyaviricetes</taxon>
        <taxon>Elliovirales</taxon>
        <taxon>Fimoviridae</taxon>
        <taxon>Emaravirus</taxon>
    </lineage>
</organism>
<evidence type="ECO:0000256" key="2">
    <source>
        <dbReference type="SAM" id="Phobius"/>
    </source>
</evidence>
<protein>
    <submittedName>
        <fullName evidence="3">p6a</fullName>
    </submittedName>
</protein>
<feature type="transmembrane region" description="Helical" evidence="2">
    <location>
        <begin position="38"/>
        <end position="62"/>
    </location>
</feature>
<feature type="region of interest" description="Disordered" evidence="1">
    <location>
        <begin position="66"/>
        <end position="95"/>
    </location>
</feature>